<sequence>MVKEDDIVQQEEQDGEKLIAYLEKKKGKSKKKIEGTSSTEVQDPIMDPEMLKAINKVIAITKSKDEIEVLLQPAVVESKTEDETKRDKEHGADDGPKKKPHRFKQIARKNGNRSIDVKVADVHMVYGIPSGGKEIVDAKDGNEDYKEVLNSYKRYHGGVLPNNVNKLVSKLAPVETPLDDDWKRSFLVLVVNCCIKSIKNQQPYLRFLHTTINVNRISKYDWCSYTIESLIEWVLCWKSGVVRFFCGPLPFLWVCYFDRLQKMTLEQSRNFPLIKDTNFFASDWFGNMIDDVVKNVMMASIQDNPSPSVSPIQPLIFSQELTPPHLHVNEPPFDLDLKLRVDTAKVNETQMEFVALDF</sequence>
<dbReference type="PANTHER" id="PTHR34835">
    <property type="entry name" value="OS07G0283600 PROTEIN-RELATED"/>
    <property type="match status" value="1"/>
</dbReference>
<dbReference type="Gramene" id="AUR62039143-RA">
    <property type="protein sequence ID" value="AUR62039143-RA:cds"/>
    <property type="gene ID" value="AUR62039143"/>
</dbReference>
<accession>A0A803N1Z0</accession>
<evidence type="ECO:0000313" key="2">
    <source>
        <dbReference type="EnsemblPlants" id="AUR62039143-RA:cds"/>
    </source>
</evidence>
<protein>
    <recommendedName>
        <fullName evidence="4">Aminotransferase-like plant mobile domain-containing protein</fullName>
    </recommendedName>
</protein>
<reference evidence="2" key="2">
    <citation type="submission" date="2021-03" db="UniProtKB">
        <authorList>
            <consortium name="EnsemblPlants"/>
        </authorList>
    </citation>
    <scope>IDENTIFICATION</scope>
</reference>
<dbReference type="Proteomes" id="UP000596660">
    <property type="component" value="Unplaced"/>
</dbReference>
<proteinExistence type="predicted"/>
<dbReference type="AlphaFoldDB" id="A0A803N1Z0"/>
<dbReference type="EnsemblPlants" id="AUR62039143-RA">
    <property type="protein sequence ID" value="AUR62039143-RA:cds"/>
    <property type="gene ID" value="AUR62039143"/>
</dbReference>
<reference evidence="2" key="1">
    <citation type="journal article" date="2017" name="Nature">
        <title>The genome of Chenopodium quinoa.</title>
        <authorList>
            <person name="Jarvis D.E."/>
            <person name="Ho Y.S."/>
            <person name="Lightfoot D.J."/>
            <person name="Schmoeckel S.M."/>
            <person name="Li B."/>
            <person name="Borm T.J.A."/>
            <person name="Ohyanagi H."/>
            <person name="Mineta K."/>
            <person name="Michell C.T."/>
            <person name="Saber N."/>
            <person name="Kharbatia N.M."/>
            <person name="Rupper R.R."/>
            <person name="Sharp A.R."/>
            <person name="Dally N."/>
            <person name="Boughton B.A."/>
            <person name="Woo Y.H."/>
            <person name="Gao G."/>
            <person name="Schijlen E.G.W.M."/>
            <person name="Guo X."/>
            <person name="Momin A.A."/>
            <person name="Negrao S."/>
            <person name="Al-Babili S."/>
            <person name="Gehring C."/>
            <person name="Roessner U."/>
            <person name="Jung C."/>
            <person name="Murphy K."/>
            <person name="Arold S.T."/>
            <person name="Gojobori T."/>
            <person name="van der Linden C.G."/>
            <person name="van Loo E.N."/>
            <person name="Jellen E.N."/>
            <person name="Maughan P.J."/>
            <person name="Tester M."/>
        </authorList>
    </citation>
    <scope>NUCLEOTIDE SEQUENCE [LARGE SCALE GENOMIC DNA]</scope>
    <source>
        <strain evidence="2">cv. PI 614886</strain>
    </source>
</reference>
<keyword evidence="3" id="KW-1185">Reference proteome</keyword>
<dbReference type="PANTHER" id="PTHR34835:SF90">
    <property type="entry name" value="AMINOTRANSFERASE-LIKE PLANT MOBILE DOMAIN-CONTAINING PROTEIN"/>
    <property type="match status" value="1"/>
</dbReference>
<evidence type="ECO:0008006" key="4">
    <source>
        <dbReference type="Google" id="ProtNLM"/>
    </source>
</evidence>
<feature type="compositionally biased region" description="Basic residues" evidence="1">
    <location>
        <begin position="98"/>
        <end position="107"/>
    </location>
</feature>
<organism evidence="2 3">
    <name type="scientific">Chenopodium quinoa</name>
    <name type="common">Quinoa</name>
    <dbReference type="NCBI Taxonomy" id="63459"/>
    <lineage>
        <taxon>Eukaryota</taxon>
        <taxon>Viridiplantae</taxon>
        <taxon>Streptophyta</taxon>
        <taxon>Embryophyta</taxon>
        <taxon>Tracheophyta</taxon>
        <taxon>Spermatophyta</taxon>
        <taxon>Magnoliopsida</taxon>
        <taxon>eudicotyledons</taxon>
        <taxon>Gunneridae</taxon>
        <taxon>Pentapetalae</taxon>
        <taxon>Caryophyllales</taxon>
        <taxon>Chenopodiaceae</taxon>
        <taxon>Chenopodioideae</taxon>
        <taxon>Atripliceae</taxon>
        <taxon>Chenopodium</taxon>
    </lineage>
</organism>
<evidence type="ECO:0000313" key="3">
    <source>
        <dbReference type="Proteomes" id="UP000596660"/>
    </source>
</evidence>
<feature type="region of interest" description="Disordered" evidence="1">
    <location>
        <begin position="77"/>
        <end position="107"/>
    </location>
</feature>
<evidence type="ECO:0000256" key="1">
    <source>
        <dbReference type="SAM" id="MobiDB-lite"/>
    </source>
</evidence>
<feature type="compositionally biased region" description="Basic and acidic residues" evidence="1">
    <location>
        <begin position="78"/>
        <end position="97"/>
    </location>
</feature>
<name>A0A803N1Z0_CHEQI</name>